<dbReference type="Proteomes" id="UP000481517">
    <property type="component" value="Unassembled WGS sequence"/>
</dbReference>
<evidence type="ECO:0000256" key="3">
    <source>
        <dbReference type="ARBA" id="ARBA00022475"/>
    </source>
</evidence>
<evidence type="ECO:0000256" key="1">
    <source>
        <dbReference type="ARBA" id="ARBA00004651"/>
    </source>
</evidence>
<feature type="transmembrane region" description="Helical" evidence="7">
    <location>
        <begin position="464"/>
        <end position="484"/>
    </location>
</feature>
<evidence type="ECO:0000256" key="5">
    <source>
        <dbReference type="ARBA" id="ARBA00022989"/>
    </source>
</evidence>
<dbReference type="EMBL" id="CADCXY010000002">
    <property type="protein sequence ID" value="CAB0150865.1"/>
    <property type="molecule type" value="Genomic_DNA"/>
</dbReference>
<keyword evidence="2" id="KW-0813">Transport</keyword>
<proteinExistence type="predicted"/>
<feature type="transmembrane region" description="Helical" evidence="7">
    <location>
        <begin position="412"/>
        <end position="431"/>
    </location>
</feature>
<evidence type="ECO:0000256" key="7">
    <source>
        <dbReference type="SAM" id="Phobius"/>
    </source>
</evidence>
<dbReference type="GO" id="GO:0005886">
    <property type="term" value="C:plasma membrane"/>
    <property type="evidence" value="ECO:0007669"/>
    <property type="project" value="UniProtKB-SubCell"/>
</dbReference>
<dbReference type="AlphaFoldDB" id="A0A6S6WLC8"/>
<evidence type="ECO:0000313" key="9">
    <source>
        <dbReference type="Proteomes" id="UP000481517"/>
    </source>
</evidence>
<feature type="transmembrane region" description="Helical" evidence="7">
    <location>
        <begin position="147"/>
        <end position="169"/>
    </location>
</feature>
<evidence type="ECO:0000313" key="8">
    <source>
        <dbReference type="EMBL" id="CAB0150865.1"/>
    </source>
</evidence>
<dbReference type="InterPro" id="IPR006726">
    <property type="entry name" value="PHBA_efflux_AaeB/fusaric-R"/>
</dbReference>
<protein>
    <submittedName>
        <fullName evidence="8">p-hydroxybenzoic acid efflux pump subunit AaeB</fullName>
    </submittedName>
</protein>
<keyword evidence="5 7" id="KW-1133">Transmembrane helix</keyword>
<keyword evidence="9" id="KW-1185">Reference proteome</keyword>
<accession>A0A6S6WLC8</accession>
<dbReference type="GO" id="GO:0022857">
    <property type="term" value="F:transmembrane transporter activity"/>
    <property type="evidence" value="ECO:0007669"/>
    <property type="project" value="InterPro"/>
</dbReference>
<dbReference type="PANTHER" id="PTHR30509:SF9">
    <property type="entry name" value="MULTIDRUG RESISTANCE PROTEIN MDTO"/>
    <property type="match status" value="1"/>
</dbReference>
<evidence type="ECO:0000256" key="6">
    <source>
        <dbReference type="ARBA" id="ARBA00023136"/>
    </source>
</evidence>
<sequence>MNALTTKFAQLGFDYTRFRFGLRTGGAACLALFFAWALGLEHPQWSAMTVWAVSQPTRGLLLEKAAHRTLGTFVGSIIGILLVLIAGDQVLALGLGLTLWVVLCVYVANLLHGLIAYGAALGGYSASMVALLSRAPEALLPLGIDRMLTVFVGVVAALLVGWLFTYARAEQTLVNKVRRQTVANLKLMAQAFSKGSALDIPFEARLTQLAHLEAQLVEHGTGSPSAHLSAKLLRRLLNSQLGLFAQLRSVEIKASEQVSERLINCANAIASNDPKTAKQQLKETSRALSHTAIRDEFKEFCSAATERLSFRESGRTAHSVRRRSILLHRDWRGAQQAAIRTFLAMTIITLIWTFTGWPQVAFLLLGASVMLSTFSMAENPAKTMYYVFLGQLVAAVVAVLVQGLLWPYTQSILEMLICLMPVMLIGSLALAHNRTAPGALDFHLIFLLLSQPWVPYHFNLGKSVSFAAAVISAPLIAMASYKLVYPTTLKSRQLQLINALQRELDELDQRVLTPQQFNRYRARLYHRLFKLYQMADKLGADGKQAAEHYLLHVQHQVNKHRR</sequence>
<evidence type="ECO:0000256" key="4">
    <source>
        <dbReference type="ARBA" id="ARBA00022692"/>
    </source>
</evidence>
<organism evidence="8 9">
    <name type="scientific">Pseudidiomarina piscicola</name>
    <dbReference type="NCBI Taxonomy" id="2614830"/>
    <lineage>
        <taxon>Bacteria</taxon>
        <taxon>Pseudomonadati</taxon>
        <taxon>Pseudomonadota</taxon>
        <taxon>Gammaproteobacteria</taxon>
        <taxon>Alteromonadales</taxon>
        <taxon>Idiomarinaceae</taxon>
        <taxon>Pseudidiomarina</taxon>
    </lineage>
</organism>
<keyword evidence="6 7" id="KW-0472">Membrane</keyword>
<keyword evidence="3" id="KW-1003">Cell membrane</keyword>
<feature type="transmembrane region" description="Helical" evidence="7">
    <location>
        <begin position="91"/>
        <end position="108"/>
    </location>
</feature>
<reference evidence="8 9" key="1">
    <citation type="submission" date="2020-02" db="EMBL/GenBank/DDBJ databases">
        <authorList>
            <person name="Rodrigo-Torres L."/>
            <person name="Arahal R. D."/>
            <person name="Lucena T."/>
        </authorList>
    </citation>
    <scope>NUCLEOTIDE SEQUENCE [LARGE SCALE GENOMIC DNA]</scope>
    <source>
        <strain evidence="8 9">CECT 9734</strain>
    </source>
</reference>
<name>A0A6S6WLC8_9GAMM</name>
<feature type="transmembrane region" description="Helical" evidence="7">
    <location>
        <begin position="384"/>
        <end position="406"/>
    </location>
</feature>
<keyword evidence="4 7" id="KW-0812">Transmembrane</keyword>
<dbReference type="PANTHER" id="PTHR30509">
    <property type="entry name" value="P-HYDROXYBENZOIC ACID EFFLUX PUMP SUBUNIT-RELATED"/>
    <property type="match status" value="1"/>
</dbReference>
<gene>
    <name evidence="8" type="primary">aaeB</name>
    <name evidence="8" type="ORF">PSI9734_01304</name>
</gene>
<feature type="transmembrane region" description="Helical" evidence="7">
    <location>
        <begin position="337"/>
        <end position="354"/>
    </location>
</feature>
<evidence type="ECO:0000256" key="2">
    <source>
        <dbReference type="ARBA" id="ARBA00022448"/>
    </source>
</evidence>
<feature type="transmembrane region" description="Helical" evidence="7">
    <location>
        <begin position="20"/>
        <end position="38"/>
    </location>
</feature>
<dbReference type="RefSeq" id="WP_173920292.1">
    <property type="nucleotide sequence ID" value="NZ_CADCXY010000002.1"/>
</dbReference>
<feature type="transmembrane region" description="Helical" evidence="7">
    <location>
        <begin position="115"/>
        <end position="135"/>
    </location>
</feature>
<comment type="subcellular location">
    <subcellularLocation>
        <location evidence="1">Cell membrane</location>
        <topology evidence="1">Multi-pass membrane protein</topology>
    </subcellularLocation>
</comment>
<dbReference type="Pfam" id="PF04632">
    <property type="entry name" value="FUSC"/>
    <property type="match status" value="1"/>
</dbReference>